<evidence type="ECO:0000313" key="3">
    <source>
        <dbReference type="EMBL" id="EIE20163.1"/>
    </source>
</evidence>
<dbReference type="Proteomes" id="UP000007264">
    <property type="component" value="Unassembled WGS sequence"/>
</dbReference>
<dbReference type="SMART" id="SM00368">
    <property type="entry name" value="LRR_RI"/>
    <property type="match status" value="12"/>
</dbReference>
<dbReference type="RefSeq" id="XP_005644707.1">
    <property type="nucleotide sequence ID" value="XM_005644650.1"/>
</dbReference>
<organism evidence="3 4">
    <name type="scientific">Coccomyxa subellipsoidea (strain C-169)</name>
    <name type="common">Green microalga</name>
    <dbReference type="NCBI Taxonomy" id="574566"/>
    <lineage>
        <taxon>Eukaryota</taxon>
        <taxon>Viridiplantae</taxon>
        <taxon>Chlorophyta</taxon>
        <taxon>core chlorophytes</taxon>
        <taxon>Trebouxiophyceae</taxon>
        <taxon>Trebouxiophyceae incertae sedis</taxon>
        <taxon>Coccomyxaceae</taxon>
        <taxon>Coccomyxa</taxon>
        <taxon>Coccomyxa subellipsoidea</taxon>
    </lineage>
</organism>
<evidence type="ECO:0000256" key="2">
    <source>
        <dbReference type="SAM" id="Phobius"/>
    </source>
</evidence>
<protein>
    <submittedName>
        <fullName evidence="3">RNI-like protein</fullName>
    </submittedName>
</protein>
<dbReference type="STRING" id="574566.I0YP44"/>
<dbReference type="SUPFAM" id="SSF52047">
    <property type="entry name" value="RNI-like"/>
    <property type="match status" value="2"/>
</dbReference>
<dbReference type="AlphaFoldDB" id="I0YP44"/>
<proteinExistence type="predicted"/>
<dbReference type="CDD" id="cd00116">
    <property type="entry name" value="LRR_RI"/>
    <property type="match status" value="1"/>
</dbReference>
<reference evidence="3 4" key="1">
    <citation type="journal article" date="2012" name="Genome Biol.">
        <title>The genome of the polar eukaryotic microalga coccomyxa subellipsoidea reveals traits of cold adaptation.</title>
        <authorList>
            <person name="Blanc G."/>
            <person name="Agarkova I."/>
            <person name="Grimwood J."/>
            <person name="Kuo A."/>
            <person name="Brueggeman A."/>
            <person name="Dunigan D."/>
            <person name="Gurnon J."/>
            <person name="Ladunga I."/>
            <person name="Lindquist E."/>
            <person name="Lucas S."/>
            <person name="Pangilinan J."/>
            <person name="Proschold T."/>
            <person name="Salamov A."/>
            <person name="Schmutz J."/>
            <person name="Weeks D."/>
            <person name="Yamada T."/>
            <person name="Claverie J.M."/>
            <person name="Grigoriev I."/>
            <person name="Van Etten J."/>
            <person name="Lomsadze A."/>
            <person name="Borodovsky M."/>
        </authorList>
    </citation>
    <scope>NUCLEOTIDE SEQUENCE [LARGE SCALE GENOMIC DNA]</scope>
    <source>
        <strain evidence="3 4">C-169</strain>
    </source>
</reference>
<dbReference type="OrthoDB" id="341587at2759"/>
<sequence length="660" mass="70671">MTMALANTSVCSMKGNGRTQVFFSRLQTGRSLGHRNGEHRRSLLLRHGTSVGRRVQLSTCCKAAPEEEQEVTERGEGWRIEAEASPLEGDALEERLTEQVEEGVAGINSELAQTSARETMEQAAAAAPRRRRKRKSVQQLLPVVQEQRPGMSEGVRIGLIGVGALGVMAAAYYVGRKLMSTQLPKVQKAMEQKQLQKEAVQRLNVMIDELRNSQNADLSAKNLGEEGCIFISEGFAFNDRCVAADLSKNGIGVKGITAVTDALSHNDVLQTLVLDTNSIGDEGAEVLAKHLTGDSTIRRLNLSGNNVGDKGATLLAEMLKMNTTLTSLELNSNNIDYDGALALAEAITENTSLSALHLSDNYIGALGASVLANALKKNKSLRELHMKGNELGNEGVRAICEALIERQSPVTSLDFGNNSLTEEGAEAIARVADKAHLKELNLYMNDIGDAGIFKLAKALEGDSSLVSLDVGGNNVGPDGITALAGALRGNDTLRTLELGYNPIGDKGALALADVVKYDLKVETLKMGWCHVGADAGAKAVADLLMFNNSIAVLDLRGNGLGNAGAAQIARSLKEHTNDKLTELDLGYNEIKDEGACTLAQARPRTPLSGFLQALKANPERAPRELKVNANYIGRFGQVALTEALDMVYEMAGGREIVITY</sequence>
<keyword evidence="2" id="KW-1133">Transmembrane helix</keyword>
<dbReference type="KEGG" id="csl:COCSUDRAFT_48630"/>
<dbReference type="Gene3D" id="3.80.10.10">
    <property type="entry name" value="Ribonuclease Inhibitor"/>
    <property type="match status" value="3"/>
</dbReference>
<dbReference type="PANTHER" id="PTHR24114:SF2">
    <property type="entry name" value="F-BOX DOMAIN-CONTAINING PROTEIN-RELATED"/>
    <property type="match status" value="1"/>
</dbReference>
<accession>I0YP44</accession>
<dbReference type="eggNOG" id="KOG4308">
    <property type="taxonomic scope" value="Eukaryota"/>
</dbReference>
<keyword evidence="2" id="KW-0472">Membrane</keyword>
<dbReference type="GeneID" id="17038139"/>
<dbReference type="InterPro" id="IPR032675">
    <property type="entry name" value="LRR_dom_sf"/>
</dbReference>
<dbReference type="PANTHER" id="PTHR24114">
    <property type="entry name" value="LEUCINE RICH REPEAT FAMILY PROTEIN"/>
    <property type="match status" value="1"/>
</dbReference>
<gene>
    <name evidence="3" type="ORF">COCSUDRAFT_48630</name>
</gene>
<dbReference type="Pfam" id="PF13516">
    <property type="entry name" value="LRR_6"/>
    <property type="match status" value="11"/>
</dbReference>
<keyword evidence="4" id="KW-1185">Reference proteome</keyword>
<keyword evidence="2" id="KW-0812">Transmembrane</keyword>
<dbReference type="InterPro" id="IPR001611">
    <property type="entry name" value="Leu-rich_rpt"/>
</dbReference>
<dbReference type="InterPro" id="IPR052394">
    <property type="entry name" value="LRR-containing"/>
</dbReference>
<name>I0YP44_COCSC</name>
<comment type="subcellular location">
    <subcellularLocation>
        <location evidence="1">Cytoplasm</location>
        <location evidence="1">Cytoskeleton</location>
        <location evidence="1">Cilium axoneme</location>
    </subcellularLocation>
</comment>
<dbReference type="GO" id="GO:0005930">
    <property type="term" value="C:axoneme"/>
    <property type="evidence" value="ECO:0007669"/>
    <property type="project" value="UniProtKB-SubCell"/>
</dbReference>
<feature type="transmembrane region" description="Helical" evidence="2">
    <location>
        <begin position="157"/>
        <end position="175"/>
    </location>
</feature>
<evidence type="ECO:0000313" key="4">
    <source>
        <dbReference type="Proteomes" id="UP000007264"/>
    </source>
</evidence>
<comment type="caution">
    <text evidence="3">The sequence shown here is derived from an EMBL/GenBank/DDBJ whole genome shotgun (WGS) entry which is preliminary data.</text>
</comment>
<dbReference type="EMBL" id="AGSI01000016">
    <property type="protein sequence ID" value="EIE20163.1"/>
    <property type="molecule type" value="Genomic_DNA"/>
</dbReference>
<evidence type="ECO:0000256" key="1">
    <source>
        <dbReference type="ARBA" id="ARBA00004430"/>
    </source>
</evidence>